<evidence type="ECO:0000256" key="4">
    <source>
        <dbReference type="SAM" id="MobiDB-lite"/>
    </source>
</evidence>
<comment type="caution">
    <text evidence="6">The sequence shown here is derived from an EMBL/GenBank/DDBJ whole genome shotgun (WGS) entry which is preliminary data.</text>
</comment>
<feature type="domain" description="Carboxylesterase type B" evidence="5">
    <location>
        <begin position="3"/>
        <end position="414"/>
    </location>
</feature>
<name>A0ABV5LV44_9ACTN</name>
<evidence type="ECO:0000259" key="5">
    <source>
        <dbReference type="Pfam" id="PF00135"/>
    </source>
</evidence>
<evidence type="ECO:0000256" key="3">
    <source>
        <dbReference type="RuleBase" id="RU361235"/>
    </source>
</evidence>
<gene>
    <name evidence="6" type="ORF">ACFFVI_13395</name>
</gene>
<dbReference type="EMBL" id="JBHMDM010000007">
    <property type="protein sequence ID" value="MFB9377961.1"/>
    <property type="molecule type" value="Genomic_DNA"/>
</dbReference>
<keyword evidence="2 3" id="KW-0378">Hydrolase</keyword>
<protein>
    <recommendedName>
        <fullName evidence="3">Carboxylic ester hydrolase</fullName>
        <ecNumber evidence="3">3.1.1.-</ecNumber>
    </recommendedName>
</protein>
<dbReference type="EC" id="3.1.1.-" evidence="3"/>
<dbReference type="SUPFAM" id="SSF53474">
    <property type="entry name" value="alpha/beta-Hydrolases"/>
    <property type="match status" value="1"/>
</dbReference>
<dbReference type="InterPro" id="IPR002018">
    <property type="entry name" value="CarbesteraseB"/>
</dbReference>
<dbReference type="Pfam" id="PF00135">
    <property type="entry name" value="COesterase"/>
    <property type="match status" value="1"/>
</dbReference>
<organism evidence="6 7">
    <name type="scientific">Kineococcus gynurae</name>
    <dbReference type="NCBI Taxonomy" id="452979"/>
    <lineage>
        <taxon>Bacteria</taxon>
        <taxon>Bacillati</taxon>
        <taxon>Actinomycetota</taxon>
        <taxon>Actinomycetes</taxon>
        <taxon>Kineosporiales</taxon>
        <taxon>Kineosporiaceae</taxon>
        <taxon>Kineococcus</taxon>
    </lineage>
</organism>
<reference evidence="6 7" key="1">
    <citation type="submission" date="2024-09" db="EMBL/GenBank/DDBJ databases">
        <authorList>
            <person name="Sun Q."/>
            <person name="Mori K."/>
        </authorList>
    </citation>
    <scope>NUCLEOTIDE SEQUENCE [LARGE SCALE GENOMIC DNA]</scope>
    <source>
        <strain evidence="6 7">TISTR 1856</strain>
    </source>
</reference>
<dbReference type="PANTHER" id="PTHR43142">
    <property type="entry name" value="CARBOXYLIC ESTER HYDROLASE"/>
    <property type="match status" value="1"/>
</dbReference>
<evidence type="ECO:0000313" key="6">
    <source>
        <dbReference type="EMBL" id="MFB9377961.1"/>
    </source>
</evidence>
<dbReference type="RefSeq" id="WP_380137615.1">
    <property type="nucleotide sequence ID" value="NZ_JBHLUI010000008.1"/>
</dbReference>
<dbReference type="InterPro" id="IPR029058">
    <property type="entry name" value="AB_hydrolase_fold"/>
</dbReference>
<dbReference type="Proteomes" id="UP001589748">
    <property type="component" value="Unassembled WGS sequence"/>
</dbReference>
<dbReference type="Gene3D" id="3.40.50.1820">
    <property type="entry name" value="alpha/beta hydrolase"/>
    <property type="match status" value="1"/>
</dbReference>
<dbReference type="PANTHER" id="PTHR43142:SF1">
    <property type="entry name" value="CARBOXYLIC ESTER HYDROLASE"/>
    <property type="match status" value="1"/>
</dbReference>
<dbReference type="PROSITE" id="PS00122">
    <property type="entry name" value="CARBOXYLESTERASE_B_1"/>
    <property type="match status" value="1"/>
</dbReference>
<dbReference type="InterPro" id="IPR019826">
    <property type="entry name" value="Carboxylesterase_B_AS"/>
</dbReference>
<evidence type="ECO:0000313" key="7">
    <source>
        <dbReference type="Proteomes" id="UP001589748"/>
    </source>
</evidence>
<keyword evidence="7" id="KW-1185">Reference proteome</keyword>
<sequence length="515" mass="54973">MARVVVTGSGGVRGGDPRQGVAAFRGIPYAAPPVGPRRLQAPVRPEPWSGVREARRPSAVAPQAAVPGGPVWNPGVGDDYLTLDVFCPEDFPRGVPVVVWIHGGAYVGGAGSSPAYFPGAWVRRGLVVVAVNYRLGFEGFGSVAGAPDNRGLLDQVAALRWVQENIAAFGGDPGRVTVAGESAGAGSIAALLRAPSTAGLFHRAILQSVPGEYWTVPYAREIAALVATAARVPNTWEGFAGLPPRRLLEATDAVLADVQKHPEAGPRALLPTIYSPLVDGDLVTSDPLDPTGGRGDVDVLLHANAEEWKLFSALPRSPRPRTAADLAAYARAARLDEEQFAGFRDRSGARSPKEFTDRLMTAALFAEPTRRVGRAQSAAGARVHRSRLDWRSPNPRIGAGHAVELAFVFGDPREYEFFLHAVPVLPLLRRVPAIGSRLPGVWPTPAAAALAGRMSSAWADYMLTGDPGWPAVADDLDPVQVFAAHDGLEFGEPSRDPVWDEVDWTPWKTLDLQFR</sequence>
<accession>A0ABV5LV44</accession>
<comment type="similarity">
    <text evidence="1 3">Belongs to the type-B carboxylesterase/lipase family.</text>
</comment>
<feature type="region of interest" description="Disordered" evidence="4">
    <location>
        <begin position="36"/>
        <end position="64"/>
    </location>
</feature>
<proteinExistence type="inferred from homology"/>
<evidence type="ECO:0000256" key="1">
    <source>
        <dbReference type="ARBA" id="ARBA00005964"/>
    </source>
</evidence>
<evidence type="ECO:0000256" key="2">
    <source>
        <dbReference type="ARBA" id="ARBA00022801"/>
    </source>
</evidence>